<evidence type="ECO:0000313" key="7">
    <source>
        <dbReference type="Proteomes" id="UP000254000"/>
    </source>
</evidence>
<dbReference type="InterPro" id="IPR006657">
    <property type="entry name" value="MoPterin_dinucl-bd_dom"/>
</dbReference>
<sequence>MRECFDPQIYKKDWQYQEGDLTVTRTCQWSAPGCHQGCSILFYTDKEGKLVKVEGDPNSPVTDGRLCMRCLVMVEAVYHPDRIIHPLKRAREDRGKDKWERITMDEAYELCVEMVKDTTEKYGAKSICTGAGTGRNATWQSNVLGQGAFGTPNDNCGLLAGNCCYTPRMQGMNAVLGDTFIADCGQLNEARFDHPDYRRPDLFIIWGNNPLRANADGFYGHWIIDCMRRGSELFVVDPQVTWLSAHAKLYVQVRPGTDAALALAIGHVMVEEELYDKEFVECWCYGFDEYKERVSDWTPERAAEICWCESEKIYEAARLIGTAGVTTLQWGVAFDQTKWANGTAHAAVAVQALTGNIDNPGGFVGINFGYVQSDIRENIAKSLPNVREGRLGDDGNWGLMNAVGKGGHAIPEAILDAAETGVPYPVKMLFMCSTTAFTNMAGQARRVYDVYKDMDHVVVCDLFMTPTAMAIGDLFIPMAMGCERNGVRGWYTPLRSIVKVTQTGDAVGDEQMMLELGKKMNPDLFYWDDVPEMLEFCTNNMATVPIHITFSELREKVIVYPEFEYYKYKTGKLRFDGNPGFNTLSGRVELFCNMYNNVGMDPLPYFKEPPESPESTPELFAEYPLVLTTGRRCWEYFHSEHRQLRSMREFHKWPMFAINPADAEAAGIKEGDWAVIENAHGKAIEVAHVTDTIMKGVVSAEHGWWFPERDKEEPSLYGVWESNINCLTVQGDFGPSGYGSSYKTQLCRVYPAPEGYGAEFERMYAEHHNL</sequence>
<keyword evidence="7" id="KW-1185">Reference proteome</keyword>
<dbReference type="InterPro" id="IPR006656">
    <property type="entry name" value="Mopterin_OxRdtase"/>
</dbReference>
<dbReference type="Gene3D" id="2.40.40.20">
    <property type="match status" value="1"/>
</dbReference>
<dbReference type="InterPro" id="IPR037949">
    <property type="entry name" value="MopB_CT_Acetylene-hydratase"/>
</dbReference>
<evidence type="ECO:0000259" key="5">
    <source>
        <dbReference type="PROSITE" id="PS51669"/>
    </source>
</evidence>
<evidence type="ECO:0000256" key="4">
    <source>
        <dbReference type="ARBA" id="ARBA00023014"/>
    </source>
</evidence>
<dbReference type="Gene3D" id="3.40.228.10">
    <property type="entry name" value="Dimethylsulfoxide Reductase, domain 2"/>
    <property type="match status" value="1"/>
</dbReference>
<evidence type="ECO:0000256" key="3">
    <source>
        <dbReference type="ARBA" id="ARBA00023004"/>
    </source>
</evidence>
<keyword evidence="4" id="KW-0411">Iron-sulfur</keyword>
<reference evidence="6 7" key="1">
    <citation type="journal article" date="2018" name="Elife">
        <title>Discovery and characterization of a prevalent human gut bacterial enzyme sufficient for the inactivation of a family of plant toxins.</title>
        <authorList>
            <person name="Koppel N."/>
            <person name="Bisanz J.E."/>
            <person name="Pandelia M.E."/>
            <person name="Turnbaugh P.J."/>
            <person name="Balskus E.P."/>
        </authorList>
    </citation>
    <scope>NUCLEOTIDE SEQUENCE [LARGE SCALE GENOMIC DNA]</scope>
    <source>
        <strain evidence="6 7">3C</strain>
    </source>
</reference>
<dbReference type="Gene3D" id="2.20.25.90">
    <property type="entry name" value="ADC-like domains"/>
    <property type="match status" value="1"/>
</dbReference>
<dbReference type="InterPro" id="IPR006963">
    <property type="entry name" value="Mopterin_OxRdtase_4Fe-4S_dom"/>
</dbReference>
<dbReference type="PANTHER" id="PTHR43742">
    <property type="entry name" value="TRIMETHYLAMINE-N-OXIDE REDUCTASE"/>
    <property type="match status" value="1"/>
</dbReference>
<dbReference type="Pfam" id="PF01568">
    <property type="entry name" value="Molydop_binding"/>
    <property type="match status" value="1"/>
</dbReference>
<evidence type="ECO:0000313" key="6">
    <source>
        <dbReference type="EMBL" id="RDB66323.1"/>
    </source>
</evidence>
<comment type="similarity">
    <text evidence="1">Belongs to the prokaryotic molybdopterin-containing oxidoreductase family.</text>
</comment>
<dbReference type="GO" id="GO:0051536">
    <property type="term" value="F:iron-sulfur cluster binding"/>
    <property type="evidence" value="ECO:0007669"/>
    <property type="project" value="UniProtKB-KW"/>
</dbReference>
<evidence type="ECO:0000256" key="1">
    <source>
        <dbReference type="ARBA" id="ARBA00010312"/>
    </source>
</evidence>
<dbReference type="Gene3D" id="3.40.50.740">
    <property type="match status" value="1"/>
</dbReference>
<comment type="caution">
    <text evidence="6">The sequence shown here is derived from an EMBL/GenBank/DDBJ whole genome shotgun (WGS) entry which is preliminary data.</text>
</comment>
<dbReference type="GO" id="GO:0018818">
    <property type="term" value="F:acetylene hydratase activity"/>
    <property type="evidence" value="ECO:0007669"/>
    <property type="project" value="InterPro"/>
</dbReference>
<dbReference type="AlphaFoldDB" id="A0A369M3J7"/>
<accession>A0A369M3J7</accession>
<protein>
    <submittedName>
        <fullName evidence="6">Dehydrogenase</fullName>
    </submittedName>
</protein>
<dbReference type="Pfam" id="PF00384">
    <property type="entry name" value="Molybdopterin"/>
    <property type="match status" value="1"/>
</dbReference>
<gene>
    <name evidence="6" type="ORF">C1877_03815</name>
</gene>
<dbReference type="GO" id="GO:0043546">
    <property type="term" value="F:molybdopterin cofactor binding"/>
    <property type="evidence" value="ECO:0007669"/>
    <property type="project" value="InterPro"/>
</dbReference>
<dbReference type="RefSeq" id="WP_114568424.1">
    <property type="nucleotide sequence ID" value="NZ_CABMMS010000002.1"/>
</dbReference>
<keyword evidence="2" id="KW-0479">Metal-binding</keyword>
<proteinExistence type="inferred from homology"/>
<dbReference type="GO" id="GO:0046872">
    <property type="term" value="F:metal ion binding"/>
    <property type="evidence" value="ECO:0007669"/>
    <property type="project" value="UniProtKB-KW"/>
</dbReference>
<dbReference type="CDD" id="cd02781">
    <property type="entry name" value="MopB_CT_Acetylene-hydratase"/>
    <property type="match status" value="1"/>
</dbReference>
<dbReference type="SMART" id="SM00926">
    <property type="entry name" value="Molybdop_Fe4S4"/>
    <property type="match status" value="1"/>
</dbReference>
<dbReference type="InterPro" id="IPR050612">
    <property type="entry name" value="Prok_Mopterin_Oxidored"/>
</dbReference>
<dbReference type="SUPFAM" id="SSF53706">
    <property type="entry name" value="Formate dehydrogenase/DMSO reductase, domains 1-3"/>
    <property type="match status" value="1"/>
</dbReference>
<feature type="domain" description="4Fe-4S Mo/W bis-MGD-type" evidence="5">
    <location>
        <begin position="20"/>
        <end position="81"/>
    </location>
</feature>
<dbReference type="OrthoDB" id="7376058at2"/>
<keyword evidence="3" id="KW-0408">Iron</keyword>
<organism evidence="6 7">
    <name type="scientific">Gordonibacter pamelaeae</name>
    <dbReference type="NCBI Taxonomy" id="471189"/>
    <lineage>
        <taxon>Bacteria</taxon>
        <taxon>Bacillati</taxon>
        <taxon>Actinomycetota</taxon>
        <taxon>Coriobacteriia</taxon>
        <taxon>Eggerthellales</taxon>
        <taxon>Eggerthellaceae</taxon>
        <taxon>Gordonibacter</taxon>
    </lineage>
</organism>
<dbReference type="GeneID" id="78358839"/>
<dbReference type="Proteomes" id="UP000254000">
    <property type="component" value="Unassembled WGS sequence"/>
</dbReference>
<dbReference type="EMBL" id="PPTS01000002">
    <property type="protein sequence ID" value="RDB66323.1"/>
    <property type="molecule type" value="Genomic_DNA"/>
</dbReference>
<dbReference type="Pfam" id="PF04879">
    <property type="entry name" value="Molybdop_Fe4S4"/>
    <property type="match status" value="1"/>
</dbReference>
<dbReference type="GO" id="GO:0016491">
    <property type="term" value="F:oxidoreductase activity"/>
    <property type="evidence" value="ECO:0007669"/>
    <property type="project" value="InterPro"/>
</dbReference>
<dbReference type="InterPro" id="IPR009010">
    <property type="entry name" value="Asp_de-COase-like_dom_sf"/>
</dbReference>
<dbReference type="PANTHER" id="PTHR43742:SF6">
    <property type="entry name" value="OXIDOREDUCTASE YYAE-RELATED"/>
    <property type="match status" value="1"/>
</dbReference>
<dbReference type="PROSITE" id="PS51669">
    <property type="entry name" value="4FE4S_MOW_BIS_MGD"/>
    <property type="match status" value="1"/>
</dbReference>
<name>A0A369M3J7_9ACTN</name>
<evidence type="ECO:0000256" key="2">
    <source>
        <dbReference type="ARBA" id="ARBA00022723"/>
    </source>
</evidence>
<dbReference type="SUPFAM" id="SSF50692">
    <property type="entry name" value="ADC-like"/>
    <property type="match status" value="1"/>
</dbReference>